<dbReference type="SUPFAM" id="SSF52540">
    <property type="entry name" value="P-loop containing nucleoside triphosphate hydrolases"/>
    <property type="match status" value="1"/>
</dbReference>
<dbReference type="AlphaFoldDB" id="A0A3A4A1F5"/>
<dbReference type="RefSeq" id="WP_119931553.1">
    <property type="nucleotide sequence ID" value="NZ_QZEY01000027.1"/>
</dbReference>
<proteinExistence type="predicted"/>
<dbReference type="Proteomes" id="UP000265768">
    <property type="component" value="Unassembled WGS sequence"/>
</dbReference>
<dbReference type="InterPro" id="IPR027417">
    <property type="entry name" value="P-loop_NTPase"/>
</dbReference>
<dbReference type="Gene3D" id="3.40.50.300">
    <property type="entry name" value="P-loop containing nucleotide triphosphate hydrolases"/>
    <property type="match status" value="1"/>
</dbReference>
<sequence>MIIMVAGMRGGSGRTTTAYGLAAAAALMGQTVRLILVDGVGIADGAGGGDWKSWPISIHTGHAEDVPGWLAARTAPDEVVIVDLPPGRHASLEHADVIVVPVHHRACMPRPSAGAETGPLRLLGVEHLITAGRPLVVVPCRVLPRERADELRAAGRDGGVYVAEAEIGETKALRMAITPYAVAWAALAPLHLPLWQEVAHQAEARTVR</sequence>
<reference evidence="1 2" key="1">
    <citation type="submission" date="2018-09" db="EMBL/GenBank/DDBJ databases">
        <title>YIM 75507 draft genome.</title>
        <authorList>
            <person name="Tang S."/>
            <person name="Feng Y."/>
        </authorList>
    </citation>
    <scope>NUCLEOTIDE SEQUENCE [LARGE SCALE GENOMIC DNA]</scope>
    <source>
        <strain evidence="1 2">YIM 75507</strain>
    </source>
</reference>
<keyword evidence="2" id="KW-1185">Reference proteome</keyword>
<comment type="caution">
    <text evidence="1">The sequence shown here is derived from an EMBL/GenBank/DDBJ whole genome shotgun (WGS) entry which is preliminary data.</text>
</comment>
<evidence type="ECO:0008006" key="3">
    <source>
        <dbReference type="Google" id="ProtNLM"/>
    </source>
</evidence>
<name>A0A3A4A1F5_9ACTN</name>
<accession>A0A3A4A1F5</accession>
<gene>
    <name evidence="1" type="ORF">D5H75_38425</name>
</gene>
<evidence type="ECO:0000313" key="2">
    <source>
        <dbReference type="Proteomes" id="UP000265768"/>
    </source>
</evidence>
<organism evidence="1 2">
    <name type="scientific">Bailinhaonella thermotolerans</name>
    <dbReference type="NCBI Taxonomy" id="1070861"/>
    <lineage>
        <taxon>Bacteria</taxon>
        <taxon>Bacillati</taxon>
        <taxon>Actinomycetota</taxon>
        <taxon>Actinomycetes</taxon>
        <taxon>Streptosporangiales</taxon>
        <taxon>Streptosporangiaceae</taxon>
        <taxon>Bailinhaonella</taxon>
    </lineage>
</organism>
<evidence type="ECO:0000313" key="1">
    <source>
        <dbReference type="EMBL" id="RJL21092.1"/>
    </source>
</evidence>
<protein>
    <recommendedName>
        <fullName evidence="3">ParA family protein</fullName>
    </recommendedName>
</protein>
<dbReference type="EMBL" id="QZEY01000027">
    <property type="protein sequence ID" value="RJL21092.1"/>
    <property type="molecule type" value="Genomic_DNA"/>
</dbReference>